<feature type="transmembrane region" description="Helical" evidence="4">
    <location>
        <begin position="7"/>
        <end position="30"/>
    </location>
</feature>
<reference evidence="6 7" key="1">
    <citation type="submission" date="2022-04" db="EMBL/GenBank/DDBJ databases">
        <title>Rhizobium coralii sp. nov., isolated from coral Turbinaria peltata.</title>
        <authorList>
            <person name="Sun H."/>
        </authorList>
    </citation>
    <scope>NUCLEOTIDE SEQUENCE [LARGE SCALE GENOMIC DNA]</scope>
    <source>
        <strain evidence="6 7">NTR19</strain>
    </source>
</reference>
<dbReference type="CDD" id="cd06127">
    <property type="entry name" value="DEDDh"/>
    <property type="match status" value="1"/>
</dbReference>
<dbReference type="SMART" id="SM00479">
    <property type="entry name" value="EXOIII"/>
    <property type="match status" value="1"/>
</dbReference>
<dbReference type="GO" id="GO:0004527">
    <property type="term" value="F:exonuclease activity"/>
    <property type="evidence" value="ECO:0007669"/>
    <property type="project" value="UniProtKB-KW"/>
</dbReference>
<sequence>MSLRARILLLFAIIGLGAVVSIGTGLWFAYHRQASTEILNALIQGGTVAALGILTLTAWIWFIVDTRVARPIDAIASAIRVRASADVSEEINSPDASYLGDLAAAASFATARLSDARASLAHAVARETAQLVSDKSKLEHLLGDVPPAVLLCTGQHCLVFYNSVAQHMLSGLDVSVWLGRSVFDYIHDGPIRQAHRELIEAEVPDGVIEFLCKARVGGRRLVGRMRLARDNDGDTGAYVMTLRDMTDEFLSCSRRDALLTEIFAVAKPVLSSLHEQLQAPDGGAGSRPGGGLQDDLQRLSATLTGLEARFDTLRTNSWPMVATDSRQLAHGLRKALAPLGVELDMDVVPLVMHCDAAEITALLRQVVNQGLGAKGGDSITLTIRRRGDGAQIQIAHRGRPLTADEVILLLDKPVDDTPHGKTGLSILDAHAAEFEVEEQEGGTVISLRLGPAHALRLVSDENTHAVVYDFDLLSSIHYDRVADASLDNLTYVVFDTETTGLFPERGDEIVQIAAVRLVNGKRVKGEVFETLVNPGRPIPPSASAIHGVTDAMVADAPDVSMAIAQFHNFAEGAVLVAHNAPFDMEFLRRRERELGIRFVNPVLDTVLLSAVVFGASENHTLDALAERLSVPLRDQDRHTAMGDAVATAEAFLRLKAILASRGIERFDDVLAEVRRHSRLLKDLNG</sequence>
<evidence type="ECO:0000256" key="1">
    <source>
        <dbReference type="ARBA" id="ARBA00012417"/>
    </source>
</evidence>
<dbReference type="Gene3D" id="3.30.450.20">
    <property type="entry name" value="PAS domain"/>
    <property type="match status" value="1"/>
</dbReference>
<dbReference type="Proteomes" id="UP001202827">
    <property type="component" value="Unassembled WGS sequence"/>
</dbReference>
<dbReference type="Gene3D" id="3.30.565.10">
    <property type="entry name" value="Histidine kinase-like ATPase, C-terminal domain"/>
    <property type="match status" value="1"/>
</dbReference>
<dbReference type="InterPro" id="IPR035965">
    <property type="entry name" value="PAS-like_dom_sf"/>
</dbReference>
<evidence type="ECO:0000256" key="2">
    <source>
        <dbReference type="ARBA" id="ARBA00025483"/>
    </source>
</evidence>
<evidence type="ECO:0000313" key="7">
    <source>
        <dbReference type="Proteomes" id="UP001202827"/>
    </source>
</evidence>
<comment type="catalytic activity">
    <reaction evidence="3">
        <text>DNA(n) + a 2'-deoxyribonucleoside 5'-triphosphate = DNA(n+1) + diphosphate</text>
        <dbReference type="Rhea" id="RHEA:22508"/>
        <dbReference type="Rhea" id="RHEA-COMP:17339"/>
        <dbReference type="Rhea" id="RHEA-COMP:17340"/>
        <dbReference type="ChEBI" id="CHEBI:33019"/>
        <dbReference type="ChEBI" id="CHEBI:61560"/>
        <dbReference type="ChEBI" id="CHEBI:173112"/>
        <dbReference type="EC" id="2.7.7.7"/>
    </reaction>
</comment>
<accession>A0ABT0IPQ8</accession>
<comment type="function">
    <text evidence="2">DNA polymerase III is a complex, multichain enzyme responsible for most of the replicative synthesis in bacteria. The epsilon subunit contain the editing function and is a proofreading 3'-5' exonuclease.</text>
</comment>
<dbReference type="InterPro" id="IPR006054">
    <property type="entry name" value="DnaQ"/>
</dbReference>
<name>A0ABT0IPQ8_9HYPH</name>
<protein>
    <recommendedName>
        <fullName evidence="1">DNA-directed DNA polymerase</fullName>
        <ecNumber evidence="1">2.7.7.7</ecNumber>
    </recommendedName>
</protein>
<evidence type="ECO:0000256" key="3">
    <source>
        <dbReference type="ARBA" id="ARBA00049244"/>
    </source>
</evidence>
<dbReference type="PANTHER" id="PTHR30231:SF41">
    <property type="entry name" value="DNA POLYMERASE III SUBUNIT EPSILON"/>
    <property type="match status" value="1"/>
</dbReference>
<dbReference type="RefSeq" id="WP_248682554.1">
    <property type="nucleotide sequence ID" value="NZ_JALPRY010000008.1"/>
</dbReference>
<keyword evidence="7" id="KW-1185">Reference proteome</keyword>
<organism evidence="6 7">
    <name type="scientific">Neorhizobium turbinariae</name>
    <dbReference type="NCBI Taxonomy" id="2937795"/>
    <lineage>
        <taxon>Bacteria</taxon>
        <taxon>Pseudomonadati</taxon>
        <taxon>Pseudomonadota</taxon>
        <taxon>Alphaproteobacteria</taxon>
        <taxon>Hyphomicrobiales</taxon>
        <taxon>Rhizobiaceae</taxon>
        <taxon>Rhizobium/Agrobacterium group</taxon>
        <taxon>Neorhizobium</taxon>
    </lineage>
</organism>
<dbReference type="PANTHER" id="PTHR30231">
    <property type="entry name" value="DNA POLYMERASE III SUBUNIT EPSILON"/>
    <property type="match status" value="1"/>
</dbReference>
<dbReference type="EC" id="2.7.7.7" evidence="1"/>
<dbReference type="InterPro" id="IPR013520">
    <property type="entry name" value="Ribonucl_H"/>
</dbReference>
<keyword evidence="6" id="KW-0269">Exonuclease</keyword>
<keyword evidence="6" id="KW-0540">Nuclease</keyword>
<dbReference type="InterPro" id="IPR036890">
    <property type="entry name" value="HATPase_C_sf"/>
</dbReference>
<gene>
    <name evidence="6" type="ORF">M0654_07645</name>
</gene>
<dbReference type="InterPro" id="IPR000014">
    <property type="entry name" value="PAS"/>
</dbReference>
<keyword evidence="6" id="KW-0378">Hydrolase</keyword>
<dbReference type="CDD" id="cd00130">
    <property type="entry name" value="PAS"/>
    <property type="match status" value="1"/>
</dbReference>
<dbReference type="InterPro" id="IPR012337">
    <property type="entry name" value="RNaseH-like_sf"/>
</dbReference>
<dbReference type="NCBIfam" id="TIGR00573">
    <property type="entry name" value="dnaq"/>
    <property type="match status" value="1"/>
</dbReference>
<feature type="transmembrane region" description="Helical" evidence="4">
    <location>
        <begin position="42"/>
        <end position="64"/>
    </location>
</feature>
<dbReference type="Gene3D" id="3.30.420.10">
    <property type="entry name" value="Ribonuclease H-like superfamily/Ribonuclease H"/>
    <property type="match status" value="1"/>
</dbReference>
<feature type="domain" description="Exonuclease" evidence="5">
    <location>
        <begin position="490"/>
        <end position="660"/>
    </location>
</feature>
<proteinExistence type="predicted"/>
<dbReference type="InterPro" id="IPR036397">
    <property type="entry name" value="RNaseH_sf"/>
</dbReference>
<dbReference type="Pfam" id="PF00929">
    <property type="entry name" value="RNase_T"/>
    <property type="match status" value="1"/>
</dbReference>
<evidence type="ECO:0000256" key="4">
    <source>
        <dbReference type="SAM" id="Phobius"/>
    </source>
</evidence>
<keyword evidence="4" id="KW-1133">Transmembrane helix</keyword>
<dbReference type="SUPFAM" id="SSF55785">
    <property type="entry name" value="PYP-like sensor domain (PAS domain)"/>
    <property type="match status" value="1"/>
</dbReference>
<dbReference type="EMBL" id="JALPRY010000008">
    <property type="protein sequence ID" value="MCK8779860.1"/>
    <property type="molecule type" value="Genomic_DNA"/>
</dbReference>
<dbReference type="SUPFAM" id="SSF53098">
    <property type="entry name" value="Ribonuclease H-like"/>
    <property type="match status" value="1"/>
</dbReference>
<evidence type="ECO:0000259" key="5">
    <source>
        <dbReference type="SMART" id="SM00479"/>
    </source>
</evidence>
<comment type="caution">
    <text evidence="6">The sequence shown here is derived from an EMBL/GenBank/DDBJ whole genome shotgun (WGS) entry which is preliminary data.</text>
</comment>
<keyword evidence="4" id="KW-0812">Transmembrane</keyword>
<evidence type="ECO:0000313" key="6">
    <source>
        <dbReference type="EMBL" id="MCK8779860.1"/>
    </source>
</evidence>
<keyword evidence="4" id="KW-0472">Membrane</keyword>